<name>A0A914CKN9_9BILA</name>
<feature type="compositionally biased region" description="Acidic residues" evidence="4">
    <location>
        <begin position="601"/>
        <end position="613"/>
    </location>
</feature>
<dbReference type="PANTHER" id="PTHR11566">
    <property type="entry name" value="DYNAMIN"/>
    <property type="match status" value="1"/>
</dbReference>
<organism evidence="7 8">
    <name type="scientific">Acrobeloides nanus</name>
    <dbReference type="NCBI Taxonomy" id="290746"/>
    <lineage>
        <taxon>Eukaryota</taxon>
        <taxon>Metazoa</taxon>
        <taxon>Ecdysozoa</taxon>
        <taxon>Nematoda</taxon>
        <taxon>Chromadorea</taxon>
        <taxon>Rhabditida</taxon>
        <taxon>Tylenchina</taxon>
        <taxon>Cephalobomorpha</taxon>
        <taxon>Cephaloboidea</taxon>
        <taxon>Cephalobidae</taxon>
        <taxon>Acrobeloides</taxon>
    </lineage>
</organism>
<dbReference type="GO" id="GO:0003924">
    <property type="term" value="F:GTPase activity"/>
    <property type="evidence" value="ECO:0007669"/>
    <property type="project" value="InterPro"/>
</dbReference>
<dbReference type="PROSITE" id="PS51388">
    <property type="entry name" value="GED"/>
    <property type="match status" value="1"/>
</dbReference>
<evidence type="ECO:0000259" key="6">
    <source>
        <dbReference type="PROSITE" id="PS51718"/>
    </source>
</evidence>
<dbReference type="InterPro" id="IPR020850">
    <property type="entry name" value="GED_dom"/>
</dbReference>
<dbReference type="SUPFAM" id="SSF52540">
    <property type="entry name" value="P-loop containing nucleoside triphosphate hydrolases"/>
    <property type="match status" value="1"/>
</dbReference>
<dbReference type="SMART" id="SM00302">
    <property type="entry name" value="GED"/>
    <property type="match status" value="1"/>
</dbReference>
<dbReference type="InterPro" id="IPR003130">
    <property type="entry name" value="GED"/>
</dbReference>
<dbReference type="InterPro" id="IPR019762">
    <property type="entry name" value="Dynamin_GTPase_CS"/>
</dbReference>
<dbReference type="GO" id="GO:0005737">
    <property type="term" value="C:cytoplasm"/>
    <property type="evidence" value="ECO:0007669"/>
    <property type="project" value="TreeGrafter"/>
</dbReference>
<dbReference type="CDD" id="cd08771">
    <property type="entry name" value="DLP_1"/>
    <property type="match status" value="1"/>
</dbReference>
<dbReference type="InterPro" id="IPR001401">
    <property type="entry name" value="Dynamin_GTPase"/>
</dbReference>
<comment type="similarity">
    <text evidence="3">Belongs to the TRAFAC class dynamin-like GTPase superfamily. Dynamin/Fzo/YdjA family.</text>
</comment>
<feature type="region of interest" description="Disordered" evidence="4">
    <location>
        <begin position="597"/>
        <end position="617"/>
    </location>
</feature>
<dbReference type="PROSITE" id="PS51718">
    <property type="entry name" value="G_DYNAMIN_2"/>
    <property type="match status" value="1"/>
</dbReference>
<dbReference type="GO" id="GO:0005525">
    <property type="term" value="F:GTP binding"/>
    <property type="evidence" value="ECO:0007669"/>
    <property type="project" value="UniProtKB-KW"/>
</dbReference>
<dbReference type="InterPro" id="IPR045063">
    <property type="entry name" value="Dynamin_N"/>
</dbReference>
<dbReference type="Pfam" id="PF00350">
    <property type="entry name" value="Dynamin_N"/>
    <property type="match status" value="1"/>
</dbReference>
<keyword evidence="1 3" id="KW-0547">Nucleotide-binding</keyword>
<keyword evidence="2 3" id="KW-0342">GTP-binding</keyword>
<evidence type="ECO:0000313" key="8">
    <source>
        <dbReference type="WBParaSite" id="ACRNAN_scaffold1166.g31655.t1"/>
    </source>
</evidence>
<sequence length="659" mass="74458">MEAFIPVVSGLQDVITKIGQSHKVEFPQIVVIGSQSSGKSSVLESVVKRDFLPRGNGMVTRAPLLLHLVNVPENDPQRKEGTTMLDGDWAVFDHKENQKYTNFDEVRKEIENRTSQLTGNTKCITDVPIILRVFSHRVVDLSLVDLPGIIKVAVDGQPDDIDLQIEKLVHEYIRNPNSIILAVTAANVDVATSDALKYAKDVDPEGNRTLAVVTKLDLMDAGTNANDMLTGKIIEVKLGIIGVKLRSQADILSHKSMEDCLKDEEKFLRRNYSLLASKNGVKFLETKLHELLMNHIRDRLPQVKQNINAMISEIRHELEVYDPAVPEDKNGLCLCILEEYKKHFAETIEGNIETNELVGGARILNTFYSKFIPKLDAIDAKANLSEKEILTVIHNSTGAHSALLTPEIAFIKLVKRQIQNLEMPCLQCIKMVFEELTKIAETCYHKIIVIFIINLSNFPYLSYTLKQKMRFLGEANRAIGLNSISIPGTEKKVVNELTDDDKRNLAIVEYLITHYFAVVRKNLQDMVPKTIMRLLVNYVKDEIYNELVKEITLNKNPKKLLSEGPTIKSRKKELKGMLDTLEEAGIKLAQIQDVSSGCIDGENESDEENDDDSQMNRKENDEVTHGYAHNGNFHRNMMGQYMGNPIDQQKIFELHKQYA</sequence>
<dbReference type="Gene3D" id="3.40.50.300">
    <property type="entry name" value="P-loop containing nucleotide triphosphate hydrolases"/>
    <property type="match status" value="1"/>
</dbReference>
<dbReference type="Pfam" id="PF01031">
    <property type="entry name" value="Dynamin_M"/>
    <property type="match status" value="1"/>
</dbReference>
<dbReference type="InterPro" id="IPR022812">
    <property type="entry name" value="Dynamin"/>
</dbReference>
<evidence type="ECO:0000259" key="5">
    <source>
        <dbReference type="PROSITE" id="PS51388"/>
    </source>
</evidence>
<protein>
    <submittedName>
        <fullName evidence="8">Dynamin-1-like protein</fullName>
    </submittedName>
</protein>
<dbReference type="InterPro" id="IPR027417">
    <property type="entry name" value="P-loop_NTPase"/>
</dbReference>
<evidence type="ECO:0000256" key="1">
    <source>
        <dbReference type="ARBA" id="ARBA00022741"/>
    </source>
</evidence>
<evidence type="ECO:0000256" key="2">
    <source>
        <dbReference type="ARBA" id="ARBA00023134"/>
    </source>
</evidence>
<dbReference type="InterPro" id="IPR000375">
    <property type="entry name" value="Dynamin_stalk"/>
</dbReference>
<feature type="domain" description="Dynamin-type G" evidence="6">
    <location>
        <begin position="23"/>
        <end position="301"/>
    </location>
</feature>
<dbReference type="GO" id="GO:0008017">
    <property type="term" value="F:microtubule binding"/>
    <property type="evidence" value="ECO:0007669"/>
    <property type="project" value="TreeGrafter"/>
</dbReference>
<dbReference type="GO" id="GO:0005874">
    <property type="term" value="C:microtubule"/>
    <property type="evidence" value="ECO:0007669"/>
    <property type="project" value="TreeGrafter"/>
</dbReference>
<dbReference type="InterPro" id="IPR030381">
    <property type="entry name" value="G_DYNAMIN_dom"/>
</dbReference>
<dbReference type="PROSITE" id="PS00410">
    <property type="entry name" value="G_DYNAMIN_1"/>
    <property type="match status" value="1"/>
</dbReference>
<dbReference type="SMART" id="SM00053">
    <property type="entry name" value="DYNc"/>
    <property type="match status" value="1"/>
</dbReference>
<evidence type="ECO:0000256" key="4">
    <source>
        <dbReference type="SAM" id="MobiDB-lite"/>
    </source>
</evidence>
<dbReference type="PRINTS" id="PR00195">
    <property type="entry name" value="DYNAMIN"/>
</dbReference>
<dbReference type="Pfam" id="PF02212">
    <property type="entry name" value="GED"/>
    <property type="match status" value="1"/>
</dbReference>
<dbReference type="Proteomes" id="UP000887540">
    <property type="component" value="Unplaced"/>
</dbReference>
<dbReference type="WBParaSite" id="ACRNAN_scaffold1166.g31655.t1">
    <property type="protein sequence ID" value="ACRNAN_scaffold1166.g31655.t1"/>
    <property type="gene ID" value="ACRNAN_scaffold1166.g31655"/>
</dbReference>
<accession>A0A914CKN9</accession>
<evidence type="ECO:0000256" key="3">
    <source>
        <dbReference type="RuleBase" id="RU003932"/>
    </source>
</evidence>
<proteinExistence type="inferred from homology"/>
<reference evidence="8" key="1">
    <citation type="submission" date="2022-11" db="UniProtKB">
        <authorList>
            <consortium name="WormBaseParasite"/>
        </authorList>
    </citation>
    <scope>IDENTIFICATION</scope>
</reference>
<dbReference type="AlphaFoldDB" id="A0A914CKN9"/>
<evidence type="ECO:0000313" key="7">
    <source>
        <dbReference type="Proteomes" id="UP000887540"/>
    </source>
</evidence>
<keyword evidence="7" id="KW-1185">Reference proteome</keyword>
<dbReference type="Gene3D" id="1.20.120.1240">
    <property type="entry name" value="Dynamin, middle domain"/>
    <property type="match status" value="1"/>
</dbReference>
<dbReference type="GO" id="GO:0016020">
    <property type="term" value="C:membrane"/>
    <property type="evidence" value="ECO:0007669"/>
    <property type="project" value="TreeGrafter"/>
</dbReference>
<feature type="domain" description="GED" evidence="5">
    <location>
        <begin position="505"/>
        <end position="596"/>
    </location>
</feature>
<dbReference type="PANTHER" id="PTHR11566:SF21">
    <property type="entry name" value="DYNAMIN RELATED PROTEIN 1, ISOFORM A"/>
    <property type="match status" value="1"/>
</dbReference>